<dbReference type="KEGG" id="tni:TVNIR_1209"/>
<accession>L0DV40</accession>
<sequence>MSPLKLSPQYYAGMARCVEKMDNRLRAQSNIMVREQELTVLAR</sequence>
<keyword evidence="2" id="KW-1185">Reference proteome</keyword>
<organism evidence="1 2">
    <name type="scientific">Thioalkalivibrio nitratireducens (strain DSM 14787 / UNIQEM 213 / ALEN2)</name>
    <dbReference type="NCBI Taxonomy" id="1255043"/>
    <lineage>
        <taxon>Bacteria</taxon>
        <taxon>Pseudomonadati</taxon>
        <taxon>Pseudomonadota</taxon>
        <taxon>Gammaproteobacteria</taxon>
        <taxon>Chromatiales</taxon>
        <taxon>Ectothiorhodospiraceae</taxon>
        <taxon>Thioalkalivibrio</taxon>
    </lineage>
</organism>
<dbReference type="AlphaFoldDB" id="L0DV40"/>
<gene>
    <name evidence="1" type="ordered locus">TVNIR_1209</name>
</gene>
<protein>
    <submittedName>
        <fullName evidence="1">Uncharacterized protein</fullName>
    </submittedName>
</protein>
<dbReference type="HOGENOM" id="CLU_3240853_0_0_6"/>
<reference evidence="1" key="1">
    <citation type="submission" date="2015-12" db="EMBL/GenBank/DDBJ databases">
        <authorList>
            <person name="Tikhonova T.V."/>
            <person name="Pavlov A.R."/>
            <person name="Beletsky A.V."/>
            <person name="Mardanov A.V."/>
            <person name="Sorokin D.Y."/>
            <person name="Ravin N.V."/>
            <person name="Popov V.O."/>
        </authorList>
    </citation>
    <scope>NUCLEOTIDE SEQUENCE</scope>
    <source>
        <strain evidence="1">DSM 14787</strain>
    </source>
</reference>
<dbReference type="PATRIC" id="fig|1255043.3.peg.1222"/>
<evidence type="ECO:0000313" key="2">
    <source>
        <dbReference type="Proteomes" id="UP000010809"/>
    </source>
</evidence>
<dbReference type="STRING" id="1255043.TVNIR_1209"/>
<dbReference type="Proteomes" id="UP000010809">
    <property type="component" value="Chromosome"/>
</dbReference>
<dbReference type="EMBL" id="CP003989">
    <property type="protein sequence ID" value="AGA32883.1"/>
    <property type="molecule type" value="Genomic_DNA"/>
</dbReference>
<name>L0DV40_THIND</name>
<evidence type="ECO:0000313" key="1">
    <source>
        <dbReference type="EMBL" id="AGA32883.1"/>
    </source>
</evidence>
<proteinExistence type="predicted"/>